<gene>
    <name evidence="6" type="ORF">SAMN05216605_109234</name>
</gene>
<evidence type="ECO:0000259" key="5">
    <source>
        <dbReference type="PROSITE" id="PS50977"/>
    </source>
</evidence>
<dbReference type="InterPro" id="IPR001647">
    <property type="entry name" value="HTH_TetR"/>
</dbReference>
<dbReference type="Gene3D" id="1.10.357.10">
    <property type="entry name" value="Tetracycline Repressor, domain 2"/>
    <property type="match status" value="1"/>
</dbReference>
<name>A0A1G8GSJ2_9PSED</name>
<dbReference type="EMBL" id="FNCO01000009">
    <property type="protein sequence ID" value="SDH97260.1"/>
    <property type="molecule type" value="Genomic_DNA"/>
</dbReference>
<evidence type="ECO:0000256" key="2">
    <source>
        <dbReference type="ARBA" id="ARBA00023125"/>
    </source>
</evidence>
<keyword evidence="1" id="KW-0805">Transcription regulation</keyword>
<keyword evidence="7" id="KW-1185">Reference proteome</keyword>
<organism evidence="6 7">
    <name type="scientific">Pseudomonas abietaniphila</name>
    <dbReference type="NCBI Taxonomy" id="89065"/>
    <lineage>
        <taxon>Bacteria</taxon>
        <taxon>Pseudomonadati</taxon>
        <taxon>Pseudomonadota</taxon>
        <taxon>Gammaproteobacteria</taxon>
        <taxon>Pseudomonadales</taxon>
        <taxon>Pseudomonadaceae</taxon>
        <taxon>Pseudomonas</taxon>
    </lineage>
</organism>
<dbReference type="Proteomes" id="UP000182894">
    <property type="component" value="Unassembled WGS sequence"/>
</dbReference>
<dbReference type="PROSITE" id="PS50977">
    <property type="entry name" value="HTH_TETR_2"/>
    <property type="match status" value="1"/>
</dbReference>
<evidence type="ECO:0000256" key="1">
    <source>
        <dbReference type="ARBA" id="ARBA00023015"/>
    </source>
</evidence>
<feature type="domain" description="HTH tetR-type" evidence="5">
    <location>
        <begin position="8"/>
        <end position="68"/>
    </location>
</feature>
<dbReference type="OrthoDB" id="116240at2"/>
<accession>A0A1G8GSJ2</accession>
<evidence type="ECO:0000256" key="3">
    <source>
        <dbReference type="ARBA" id="ARBA00023163"/>
    </source>
</evidence>
<dbReference type="InterPro" id="IPR009057">
    <property type="entry name" value="Homeodomain-like_sf"/>
</dbReference>
<dbReference type="SUPFAM" id="SSF46689">
    <property type="entry name" value="Homeodomain-like"/>
    <property type="match status" value="1"/>
</dbReference>
<dbReference type="InterPro" id="IPR036271">
    <property type="entry name" value="Tet_transcr_reg_TetR-rel_C_sf"/>
</dbReference>
<dbReference type="PANTHER" id="PTHR47506">
    <property type="entry name" value="TRANSCRIPTIONAL REGULATORY PROTEIN"/>
    <property type="match status" value="1"/>
</dbReference>
<dbReference type="Pfam" id="PF00440">
    <property type="entry name" value="TetR_N"/>
    <property type="match status" value="1"/>
</dbReference>
<protein>
    <submittedName>
        <fullName evidence="6">Transcriptional regulator, TetR family</fullName>
    </submittedName>
</protein>
<dbReference type="GO" id="GO:0003677">
    <property type="term" value="F:DNA binding"/>
    <property type="evidence" value="ECO:0007669"/>
    <property type="project" value="UniProtKB-UniRule"/>
</dbReference>
<evidence type="ECO:0000313" key="7">
    <source>
        <dbReference type="Proteomes" id="UP000182894"/>
    </source>
</evidence>
<keyword evidence="2 4" id="KW-0238">DNA-binding</keyword>
<dbReference type="PRINTS" id="PR00455">
    <property type="entry name" value="HTHTETR"/>
</dbReference>
<dbReference type="SUPFAM" id="SSF48498">
    <property type="entry name" value="Tetracyclin repressor-like, C-terminal domain"/>
    <property type="match status" value="1"/>
</dbReference>
<evidence type="ECO:0000313" key="6">
    <source>
        <dbReference type="EMBL" id="SDH97260.1"/>
    </source>
</evidence>
<dbReference type="PANTHER" id="PTHR47506:SF1">
    <property type="entry name" value="HTH-TYPE TRANSCRIPTIONAL REGULATOR YJDC"/>
    <property type="match status" value="1"/>
</dbReference>
<sequence>MPTTRDASVNHQRLIDAASALFFRDGINATGIAAVAEFAGVSKMTLYAHFASKDELIVAFLDKRNERWEAAVEQTLAASEAPAEKLLGLFDLHRQWLREGGLRGCPYVNSAAEFPDRSHPVRLAVDRHKQGVKQHLLDLAERAGLTDPQTLVRRLFLLLEGAFLTGALENDDSVFLVARALAAELIDAAQPA</sequence>
<dbReference type="AlphaFoldDB" id="A0A1G8GSJ2"/>
<feature type="DNA-binding region" description="H-T-H motif" evidence="4">
    <location>
        <begin position="31"/>
        <end position="50"/>
    </location>
</feature>
<dbReference type="InterPro" id="IPR011075">
    <property type="entry name" value="TetR_C"/>
</dbReference>
<reference evidence="7" key="1">
    <citation type="submission" date="2016-10" db="EMBL/GenBank/DDBJ databases">
        <authorList>
            <person name="Varghese N."/>
            <person name="Submissions S."/>
        </authorList>
    </citation>
    <scope>NUCLEOTIDE SEQUENCE [LARGE SCALE GENOMIC DNA]</scope>
    <source>
        <strain evidence="7">ATCC 700689</strain>
    </source>
</reference>
<dbReference type="RefSeq" id="WP_074754388.1">
    <property type="nucleotide sequence ID" value="NZ_FNCO01000009.1"/>
</dbReference>
<proteinExistence type="predicted"/>
<dbReference type="Pfam" id="PF16925">
    <property type="entry name" value="TetR_C_13"/>
    <property type="match status" value="1"/>
</dbReference>
<evidence type="ECO:0000256" key="4">
    <source>
        <dbReference type="PROSITE-ProRule" id="PRU00335"/>
    </source>
</evidence>
<dbReference type="STRING" id="89065.SAMN05216605_109234"/>
<keyword evidence="3" id="KW-0804">Transcription</keyword>